<sequence length="112" mass="12739">MRVINMGKGSSDITTQLIDLITTAINELREEGLEPDIMLVGPDFQKHLTEDLSRLVNLRIYVIEELGADAVIADSKYMGQLKKASKRISIEPLLEEEEWEEIIKQLPEISEE</sequence>
<dbReference type="Proteomes" id="UP001571980">
    <property type="component" value="Unassembled WGS sequence"/>
</dbReference>
<keyword evidence="2" id="KW-1185">Reference proteome</keyword>
<accession>A0ABV4T556</accession>
<comment type="caution">
    <text evidence="1">The sequence shown here is derived from an EMBL/GenBank/DDBJ whole genome shotgun (WGS) entry which is preliminary data.</text>
</comment>
<dbReference type="PIRSF" id="PIRSF004604">
    <property type="entry name" value="UCP004604"/>
    <property type="match status" value="1"/>
</dbReference>
<dbReference type="InterPro" id="IPR036216">
    <property type="entry name" value="ENCP4_sf"/>
</dbReference>
<dbReference type="EMBL" id="JARRIG010000001">
    <property type="protein sequence ID" value="MFA4803769.1"/>
    <property type="molecule type" value="Genomic_DNA"/>
</dbReference>
<proteinExistence type="predicted"/>
<evidence type="ECO:0000313" key="1">
    <source>
        <dbReference type="EMBL" id="MFA4803769.1"/>
    </source>
</evidence>
<dbReference type="InterPro" id="IPR014418">
    <property type="entry name" value="ENCP4"/>
</dbReference>
<dbReference type="RefSeq" id="WP_372816016.1">
    <property type="nucleotide sequence ID" value="NZ_CP122538.1"/>
</dbReference>
<evidence type="ECO:0000313" key="2">
    <source>
        <dbReference type="Proteomes" id="UP001571980"/>
    </source>
</evidence>
<reference evidence="1 2" key="1">
    <citation type="submission" date="2023-03" db="EMBL/GenBank/DDBJ databases">
        <title>Speciation in Pyrococcus: adaptation to high temperature as a mechanism.</title>
        <authorList>
            <person name="Gu J."/>
        </authorList>
    </citation>
    <scope>NUCLEOTIDE SEQUENCE [LARGE SCALE GENOMIC DNA]</scope>
    <source>
        <strain evidence="1 2">LMOA34</strain>
    </source>
</reference>
<gene>
    <name evidence="1" type="ORF">P8X34_03270</name>
</gene>
<dbReference type="NCBIfam" id="NF041191">
    <property type="entry name" value="encap_f4b"/>
    <property type="match status" value="1"/>
</dbReference>
<protein>
    <submittedName>
        <fullName evidence="1">Family 4B encapsulin nanocompartment shell protein</fullName>
    </submittedName>
</protein>
<dbReference type="Gene3D" id="3.30.2320.10">
    <property type="entry name" value="hypothetical protein PF0899 domain"/>
    <property type="match status" value="1"/>
</dbReference>
<dbReference type="SUPFAM" id="SSF111057">
    <property type="entry name" value="Hypothetical protein PF0899"/>
    <property type="match status" value="1"/>
</dbReference>
<dbReference type="Pfam" id="PF08967">
    <property type="entry name" value="ENCP4"/>
    <property type="match status" value="1"/>
</dbReference>
<name>A0ABV4T556_9EURY</name>
<organism evidence="1 2">
    <name type="scientific">Pyrococcus kukulkanii</name>
    <dbReference type="NCBI Taxonomy" id="1609559"/>
    <lineage>
        <taxon>Archaea</taxon>
        <taxon>Methanobacteriati</taxon>
        <taxon>Methanobacteriota</taxon>
        <taxon>Thermococci</taxon>
        <taxon>Thermococcales</taxon>
        <taxon>Thermococcaceae</taxon>
        <taxon>Pyrococcus</taxon>
    </lineage>
</organism>